<sequence length="90" mass="10416">RDGDLGRSVTSLRIALSRFESFCPHHIIRETYMSVEIDIPESMDAHTIPTRLIERTVEQVLKAVLPEEDFCVSVNYKSHEQLIIDWFAVN</sequence>
<gene>
    <name evidence="1" type="ORF">LCGC14_2432900</name>
</gene>
<name>A0A0F9BLJ9_9ZZZZ</name>
<feature type="non-terminal residue" evidence="1">
    <location>
        <position position="1"/>
    </location>
</feature>
<dbReference type="EMBL" id="LAZR01037254">
    <property type="protein sequence ID" value="KKL22690.1"/>
    <property type="molecule type" value="Genomic_DNA"/>
</dbReference>
<accession>A0A0F9BLJ9</accession>
<comment type="caution">
    <text evidence="1">The sequence shown here is derived from an EMBL/GenBank/DDBJ whole genome shotgun (WGS) entry which is preliminary data.</text>
</comment>
<proteinExistence type="predicted"/>
<evidence type="ECO:0000313" key="1">
    <source>
        <dbReference type="EMBL" id="KKL22690.1"/>
    </source>
</evidence>
<reference evidence="1" key="1">
    <citation type="journal article" date="2015" name="Nature">
        <title>Complex archaea that bridge the gap between prokaryotes and eukaryotes.</title>
        <authorList>
            <person name="Spang A."/>
            <person name="Saw J.H."/>
            <person name="Jorgensen S.L."/>
            <person name="Zaremba-Niedzwiedzka K."/>
            <person name="Martijn J."/>
            <person name="Lind A.E."/>
            <person name="van Eijk R."/>
            <person name="Schleper C."/>
            <person name="Guy L."/>
            <person name="Ettema T.J."/>
        </authorList>
    </citation>
    <scope>NUCLEOTIDE SEQUENCE</scope>
</reference>
<organism evidence="1">
    <name type="scientific">marine sediment metagenome</name>
    <dbReference type="NCBI Taxonomy" id="412755"/>
    <lineage>
        <taxon>unclassified sequences</taxon>
        <taxon>metagenomes</taxon>
        <taxon>ecological metagenomes</taxon>
    </lineage>
</organism>
<dbReference type="AlphaFoldDB" id="A0A0F9BLJ9"/>
<protein>
    <submittedName>
        <fullName evidence="1">Uncharacterized protein</fullName>
    </submittedName>
</protein>